<organism evidence="8 9">
    <name type="scientific">Desulfoferula mesophila</name>
    <dbReference type="NCBI Taxonomy" id="3058419"/>
    <lineage>
        <taxon>Bacteria</taxon>
        <taxon>Pseudomonadati</taxon>
        <taxon>Thermodesulfobacteriota</taxon>
        <taxon>Desulfarculia</taxon>
        <taxon>Desulfarculales</taxon>
        <taxon>Desulfarculaceae</taxon>
        <taxon>Desulfoferula</taxon>
    </lineage>
</organism>
<accession>A0AAU9EGU1</accession>
<evidence type="ECO:0000256" key="2">
    <source>
        <dbReference type="ARBA" id="ARBA00022448"/>
    </source>
</evidence>
<dbReference type="SUPFAM" id="SSF49367">
    <property type="entry name" value="Superoxide reductase-like"/>
    <property type="match status" value="1"/>
</dbReference>
<dbReference type="Gene3D" id="2.60.40.730">
    <property type="entry name" value="SOR catalytic domain"/>
    <property type="match status" value="1"/>
</dbReference>
<dbReference type="KEGG" id="dmp:FAK_02470"/>
<evidence type="ECO:0000256" key="3">
    <source>
        <dbReference type="ARBA" id="ARBA00022723"/>
    </source>
</evidence>
<keyword evidence="3" id="KW-0479">Metal-binding</keyword>
<keyword evidence="9" id="KW-1185">Reference proteome</keyword>
<evidence type="ECO:0000256" key="1">
    <source>
        <dbReference type="ARBA" id="ARBA00005941"/>
    </source>
</evidence>
<keyword evidence="5" id="KW-0560">Oxidoreductase</keyword>
<dbReference type="RefSeq" id="WP_338604581.1">
    <property type="nucleotide sequence ID" value="NZ_AP028679.1"/>
</dbReference>
<dbReference type="GO" id="GO:0005506">
    <property type="term" value="F:iron ion binding"/>
    <property type="evidence" value="ECO:0007669"/>
    <property type="project" value="InterPro"/>
</dbReference>
<name>A0AAU9EGU1_9BACT</name>
<dbReference type="Proteomes" id="UP001366166">
    <property type="component" value="Chromosome"/>
</dbReference>
<proteinExistence type="inferred from homology"/>
<comment type="similarity">
    <text evidence="1">Belongs to the desulfoferrodoxin family.</text>
</comment>
<dbReference type="PANTHER" id="PTHR36541">
    <property type="entry name" value="SUPEROXIDE REDUCTASE-RELATED"/>
    <property type="match status" value="1"/>
</dbReference>
<dbReference type="PANTHER" id="PTHR36541:SF1">
    <property type="entry name" value="SUPEROXIDE REDUCTASE-RELATED"/>
    <property type="match status" value="1"/>
</dbReference>
<feature type="domain" description="Desulfoferrodoxin ferrous iron-binding" evidence="7">
    <location>
        <begin position="12"/>
        <end position="112"/>
    </location>
</feature>
<dbReference type="InterPro" id="IPR051233">
    <property type="entry name" value="Desulfoferrodoxin_SOR"/>
</dbReference>
<protein>
    <submittedName>
        <fullName evidence="8">Superoxide reductase</fullName>
    </submittedName>
</protein>
<keyword evidence="6" id="KW-0408">Iron</keyword>
<reference evidence="9" key="1">
    <citation type="journal article" date="2023" name="Arch. Microbiol.">
        <title>Desulfoferula mesophilus gen. nov. sp. nov., a mesophilic sulfate-reducing bacterium isolated from a brackish lake sediment.</title>
        <authorList>
            <person name="Watanabe T."/>
            <person name="Yabe T."/>
            <person name="Tsuji J.M."/>
            <person name="Fukui M."/>
        </authorList>
    </citation>
    <scope>NUCLEOTIDE SEQUENCE [LARGE SCALE GENOMIC DNA]</scope>
    <source>
        <strain evidence="9">12FAK</strain>
    </source>
</reference>
<evidence type="ECO:0000259" key="7">
    <source>
        <dbReference type="Pfam" id="PF01880"/>
    </source>
</evidence>
<keyword evidence="4" id="KW-0249">Electron transport</keyword>
<evidence type="ECO:0000313" key="9">
    <source>
        <dbReference type="Proteomes" id="UP001366166"/>
    </source>
</evidence>
<evidence type="ECO:0000313" key="8">
    <source>
        <dbReference type="EMBL" id="BEQ13181.1"/>
    </source>
</evidence>
<dbReference type="InterPro" id="IPR002742">
    <property type="entry name" value="Desulfoferrodoxin_Fe-bd_dom"/>
</dbReference>
<evidence type="ECO:0000256" key="4">
    <source>
        <dbReference type="ARBA" id="ARBA00022982"/>
    </source>
</evidence>
<evidence type="ECO:0000256" key="6">
    <source>
        <dbReference type="ARBA" id="ARBA00023004"/>
    </source>
</evidence>
<dbReference type="InterPro" id="IPR036073">
    <property type="entry name" value="Desulfoferrodoxin_Fe-bd_dom_sf"/>
</dbReference>
<dbReference type="NCBIfam" id="TIGR00332">
    <property type="entry name" value="neela_ferrous"/>
    <property type="match status" value="1"/>
</dbReference>
<evidence type="ECO:0000256" key="5">
    <source>
        <dbReference type="ARBA" id="ARBA00023002"/>
    </source>
</evidence>
<sequence length="116" mass="13181">MDFAAVIKSGDDEGKEKHVPYISLDKGHKEGRDIVRVVVGHEVEHPNTLEHHIAWIELYGVKKSNGQVLNLGRATWAPVYSNPNVRFHINQIDEFKAFHALAYCNIHGLWGNSLER</sequence>
<gene>
    <name evidence="8" type="ORF">FAK_02470</name>
</gene>
<keyword evidence="2" id="KW-0813">Transport</keyword>
<dbReference type="GO" id="GO:0016491">
    <property type="term" value="F:oxidoreductase activity"/>
    <property type="evidence" value="ECO:0007669"/>
    <property type="project" value="UniProtKB-KW"/>
</dbReference>
<dbReference type="Pfam" id="PF01880">
    <property type="entry name" value="Desulfoferrodox"/>
    <property type="match status" value="1"/>
</dbReference>
<dbReference type="AlphaFoldDB" id="A0AAU9EGU1"/>
<dbReference type="EMBL" id="AP028679">
    <property type="protein sequence ID" value="BEQ13181.1"/>
    <property type="molecule type" value="Genomic_DNA"/>
</dbReference>